<sequence length="236" mass="26710">MSNLIDLDLQIGLVIKAWMTMNYALLAGLQFSRNIFLLFSLYDPCVVITTTINCKLQGFPIIYCYLHGAVLVFILSLLTLWPMKEDRRLLSWASSCSIWYSVIAALCIAATLIFTAFDADHSSILQQDVISIETLIWQISFLFSGIFVIYQFAANCVCEQCLFIAFELSFFVLPLTVSFIHPLLIIWHILPLRNAAVRIFPALSFIVPEYSFVPPPPVHGLISSNNYHNNYHDSSG</sequence>
<keyword evidence="1" id="KW-0472">Membrane</keyword>
<gene>
    <name evidence="2" type="ORF">DME_LOCUS5757</name>
</gene>
<evidence type="ECO:0000313" key="5">
    <source>
        <dbReference type="WBParaSite" id="DME_0000139701-mRNA-1"/>
    </source>
</evidence>
<evidence type="ECO:0000256" key="1">
    <source>
        <dbReference type="SAM" id="Phobius"/>
    </source>
</evidence>
<evidence type="ECO:0000313" key="4">
    <source>
        <dbReference type="Proteomes" id="UP000274756"/>
    </source>
</evidence>
<dbReference type="OrthoDB" id="5801935at2759"/>
<dbReference type="WBParaSite" id="DME_0000139701-mRNA-1">
    <property type="protein sequence ID" value="DME_0000139701-mRNA-1"/>
    <property type="gene ID" value="DME_0000139701"/>
</dbReference>
<keyword evidence="1" id="KW-1133">Transmembrane helix</keyword>
<evidence type="ECO:0000313" key="2">
    <source>
        <dbReference type="EMBL" id="VDN55784.1"/>
    </source>
</evidence>
<feature type="transmembrane region" description="Helical" evidence="1">
    <location>
        <begin position="129"/>
        <end position="150"/>
    </location>
</feature>
<organism evidence="3 5">
    <name type="scientific">Dracunculus medinensis</name>
    <name type="common">Guinea worm</name>
    <dbReference type="NCBI Taxonomy" id="318479"/>
    <lineage>
        <taxon>Eukaryota</taxon>
        <taxon>Metazoa</taxon>
        <taxon>Ecdysozoa</taxon>
        <taxon>Nematoda</taxon>
        <taxon>Chromadorea</taxon>
        <taxon>Rhabditida</taxon>
        <taxon>Spirurina</taxon>
        <taxon>Dracunculoidea</taxon>
        <taxon>Dracunculidae</taxon>
        <taxon>Dracunculus</taxon>
    </lineage>
</organism>
<dbReference type="Proteomes" id="UP000038040">
    <property type="component" value="Unplaced"/>
</dbReference>
<reference evidence="5" key="1">
    <citation type="submission" date="2017-02" db="UniProtKB">
        <authorList>
            <consortium name="WormBaseParasite"/>
        </authorList>
    </citation>
    <scope>IDENTIFICATION</scope>
</reference>
<feature type="transmembrane region" description="Helical" evidence="1">
    <location>
        <begin position="162"/>
        <end position="190"/>
    </location>
</feature>
<keyword evidence="4" id="KW-1185">Reference proteome</keyword>
<reference evidence="2 4" key="2">
    <citation type="submission" date="2018-11" db="EMBL/GenBank/DDBJ databases">
        <authorList>
            <consortium name="Pathogen Informatics"/>
        </authorList>
    </citation>
    <scope>NUCLEOTIDE SEQUENCE [LARGE SCALE GENOMIC DNA]</scope>
</reference>
<dbReference type="Proteomes" id="UP000274756">
    <property type="component" value="Unassembled WGS sequence"/>
</dbReference>
<dbReference type="AlphaFoldDB" id="A0A0N4U3T4"/>
<feature type="transmembrane region" description="Helical" evidence="1">
    <location>
        <begin position="62"/>
        <end position="83"/>
    </location>
</feature>
<name>A0A0N4U3T4_DRAME</name>
<accession>A0A0N4U3T4</accession>
<feature type="transmembrane region" description="Helical" evidence="1">
    <location>
        <begin position="20"/>
        <end position="42"/>
    </location>
</feature>
<feature type="transmembrane region" description="Helical" evidence="1">
    <location>
        <begin position="98"/>
        <end position="117"/>
    </location>
</feature>
<proteinExistence type="predicted"/>
<keyword evidence="1" id="KW-0812">Transmembrane</keyword>
<dbReference type="EMBL" id="UYYG01001153">
    <property type="protein sequence ID" value="VDN55784.1"/>
    <property type="molecule type" value="Genomic_DNA"/>
</dbReference>
<evidence type="ECO:0000313" key="3">
    <source>
        <dbReference type="Proteomes" id="UP000038040"/>
    </source>
</evidence>
<protein>
    <submittedName>
        <fullName evidence="5">Transmembrane protein</fullName>
    </submittedName>
</protein>